<dbReference type="AlphaFoldDB" id="A0A812UU81"/>
<evidence type="ECO:0000313" key="1">
    <source>
        <dbReference type="EMBL" id="CAE7583216.1"/>
    </source>
</evidence>
<organism evidence="1 2">
    <name type="scientific">Symbiodinium natans</name>
    <dbReference type="NCBI Taxonomy" id="878477"/>
    <lineage>
        <taxon>Eukaryota</taxon>
        <taxon>Sar</taxon>
        <taxon>Alveolata</taxon>
        <taxon>Dinophyceae</taxon>
        <taxon>Suessiales</taxon>
        <taxon>Symbiodiniaceae</taxon>
        <taxon>Symbiodinium</taxon>
    </lineage>
</organism>
<evidence type="ECO:0000313" key="2">
    <source>
        <dbReference type="Proteomes" id="UP000604046"/>
    </source>
</evidence>
<protein>
    <submittedName>
        <fullName evidence="1">Uncharacterized protein</fullName>
    </submittedName>
</protein>
<comment type="caution">
    <text evidence="1">The sequence shown here is derived from an EMBL/GenBank/DDBJ whole genome shotgun (WGS) entry which is preliminary data.</text>
</comment>
<keyword evidence="2" id="KW-1185">Reference proteome</keyword>
<dbReference type="Proteomes" id="UP000604046">
    <property type="component" value="Unassembled WGS sequence"/>
</dbReference>
<sequence>MPEQPLLLSMALVDAPVGASSLNNSLFMTDFDLTHSAMPGYVQIQFDQDFMRPGRGFAVADAHGTIDASFLHKAKDIFQFFVVHMRFADLNSEAHRHDISQILEGARTRCVIILGRDAPSAAASATGNFSHEKLVVLPVPDLTNQNSEQSKVNVNRLRK</sequence>
<proteinExistence type="predicted"/>
<reference evidence="1" key="1">
    <citation type="submission" date="2021-02" db="EMBL/GenBank/DDBJ databases">
        <authorList>
            <person name="Dougan E. K."/>
            <person name="Rhodes N."/>
            <person name="Thang M."/>
            <person name="Chan C."/>
        </authorList>
    </citation>
    <scope>NUCLEOTIDE SEQUENCE</scope>
</reference>
<dbReference type="EMBL" id="CAJNDS010002747">
    <property type="protein sequence ID" value="CAE7583216.1"/>
    <property type="molecule type" value="Genomic_DNA"/>
</dbReference>
<name>A0A812UU81_9DINO</name>
<gene>
    <name evidence="1" type="ORF">SNAT2548_LOCUS33271</name>
</gene>
<accession>A0A812UU81</accession>